<keyword evidence="9" id="KW-1185">Reference proteome</keyword>
<dbReference type="GO" id="GO:0051539">
    <property type="term" value="F:4 iron, 4 sulfur cluster binding"/>
    <property type="evidence" value="ECO:0007669"/>
    <property type="project" value="UniProtKB-KW"/>
</dbReference>
<name>A0A109W4W8_9BACT</name>
<dbReference type="Pfam" id="PF05681">
    <property type="entry name" value="Fumerase"/>
    <property type="match status" value="1"/>
</dbReference>
<keyword evidence="4" id="KW-0408">Iron</keyword>
<accession>A0A109W4W8</accession>
<keyword evidence="5" id="KW-0411">Iron-sulfur</keyword>
<comment type="similarity">
    <text evidence="1">Belongs to the class-I fumarase family.</text>
</comment>
<dbReference type="AlphaFoldDB" id="A0A109W4W8"/>
<evidence type="ECO:0000313" key="8">
    <source>
        <dbReference type="EMBL" id="AMD91066.1"/>
    </source>
</evidence>
<gene>
    <name evidence="8" type="ORF">AXF13_13565</name>
</gene>
<dbReference type="NCBIfam" id="NF004885">
    <property type="entry name" value="PRK06246.1"/>
    <property type="match status" value="1"/>
</dbReference>
<protein>
    <submittedName>
        <fullName evidence="8">Fumarate hydratase</fullName>
    </submittedName>
</protein>
<dbReference type="Proteomes" id="UP000069241">
    <property type="component" value="Chromosome"/>
</dbReference>
<keyword evidence="6" id="KW-0456">Lyase</keyword>
<proteinExistence type="inferred from homology"/>
<organism evidence="8 9">
    <name type="scientific">Desulfovibrio fairfieldensis</name>
    <dbReference type="NCBI Taxonomy" id="44742"/>
    <lineage>
        <taxon>Bacteria</taxon>
        <taxon>Pseudomonadati</taxon>
        <taxon>Thermodesulfobacteriota</taxon>
        <taxon>Desulfovibrionia</taxon>
        <taxon>Desulfovibrionales</taxon>
        <taxon>Desulfovibrionaceae</taxon>
        <taxon>Desulfovibrio</taxon>
    </lineage>
</organism>
<dbReference type="PANTHER" id="PTHR30389">
    <property type="entry name" value="FUMARATE HYDRATASE-RELATED"/>
    <property type="match status" value="1"/>
</dbReference>
<evidence type="ECO:0000256" key="2">
    <source>
        <dbReference type="ARBA" id="ARBA00022485"/>
    </source>
</evidence>
<dbReference type="NCBIfam" id="TIGR00722">
    <property type="entry name" value="ttdA_fumA_fumB"/>
    <property type="match status" value="1"/>
</dbReference>
<dbReference type="InterPro" id="IPR004646">
    <property type="entry name" value="Fe-S_hydro-lyase_TtdA-typ_cat"/>
</dbReference>
<dbReference type="KEGG" id="dfi:AXF13_13565"/>
<dbReference type="GO" id="GO:0046872">
    <property type="term" value="F:metal ion binding"/>
    <property type="evidence" value="ECO:0007669"/>
    <property type="project" value="UniProtKB-KW"/>
</dbReference>
<dbReference type="RefSeq" id="WP_062254035.1">
    <property type="nucleotide sequence ID" value="NZ_CP014229.1"/>
</dbReference>
<evidence type="ECO:0000256" key="5">
    <source>
        <dbReference type="ARBA" id="ARBA00023014"/>
    </source>
</evidence>
<reference evidence="9" key="1">
    <citation type="submission" date="2016-02" db="EMBL/GenBank/DDBJ databases">
        <authorList>
            <person name="Holder M.E."/>
            <person name="Ajami N.J."/>
            <person name="Petrosino J.F."/>
        </authorList>
    </citation>
    <scope>NUCLEOTIDE SEQUENCE [LARGE SCALE GENOMIC DNA]</scope>
    <source>
        <strain evidence="9">CCUG 45958</strain>
    </source>
</reference>
<evidence type="ECO:0000313" key="9">
    <source>
        <dbReference type="Proteomes" id="UP000069241"/>
    </source>
</evidence>
<evidence type="ECO:0000256" key="4">
    <source>
        <dbReference type="ARBA" id="ARBA00023004"/>
    </source>
</evidence>
<evidence type="ECO:0000259" key="7">
    <source>
        <dbReference type="Pfam" id="PF05681"/>
    </source>
</evidence>
<sequence>MDSFDYTIVEEAAKQCYIKALCDLPPDVRAALKKAYERETQPAARSVFEAMFKAIEIADSKKTLLCQDTGLPIYKVRIGSAHAWNGAKIKAALYEGAKRATQEFPFRSSSTHTITRVNPQTSVGPGLPVTYFDFDGESADLDILMIPKGSGSENMSKMKMFYPQHGIKAVKKFILDTVIESGANPCPPGIIGVGLGGTADLVMKLAKDAIARPVGQRNPDPLLAEMEEELEEAINATGRGPMGLGGDVSCLAVHIESAYTHITQNPVAVNTQCWPARRARAVITPAGQVSYGY</sequence>
<dbReference type="GO" id="GO:0016829">
    <property type="term" value="F:lyase activity"/>
    <property type="evidence" value="ECO:0007669"/>
    <property type="project" value="UniProtKB-KW"/>
</dbReference>
<keyword evidence="3" id="KW-0479">Metal-binding</keyword>
<dbReference type="PANTHER" id="PTHR30389:SF17">
    <property type="entry name" value="L(+)-TARTRATE DEHYDRATASE SUBUNIT ALPHA-RELATED"/>
    <property type="match status" value="1"/>
</dbReference>
<evidence type="ECO:0000256" key="3">
    <source>
        <dbReference type="ARBA" id="ARBA00022723"/>
    </source>
</evidence>
<dbReference type="EMBL" id="CP014229">
    <property type="protein sequence ID" value="AMD91066.1"/>
    <property type="molecule type" value="Genomic_DNA"/>
</dbReference>
<dbReference type="STRING" id="44742.AXF13_13565"/>
<evidence type="ECO:0000256" key="1">
    <source>
        <dbReference type="ARBA" id="ARBA00008876"/>
    </source>
</evidence>
<feature type="domain" description="Fe-S hydro-lyase tartrate dehydratase alpha-type catalytic" evidence="7">
    <location>
        <begin position="11"/>
        <end position="281"/>
    </location>
</feature>
<dbReference type="InterPro" id="IPR051208">
    <property type="entry name" value="Class-I_Fumarase/Tartrate_DH"/>
</dbReference>
<keyword evidence="2" id="KW-0004">4Fe-4S</keyword>
<evidence type="ECO:0000256" key="6">
    <source>
        <dbReference type="ARBA" id="ARBA00023239"/>
    </source>
</evidence>